<name>A0AAW5TAW5_9MYCO</name>
<dbReference type="PANTHER" id="PTHR30483:SF6">
    <property type="entry name" value="PERIPLASMIC BINDING PROTEIN OF ABC TRANSPORTER FOR NATURAL AMINO ACIDS"/>
    <property type="match status" value="1"/>
</dbReference>
<evidence type="ECO:0000313" key="7">
    <source>
        <dbReference type="Proteomes" id="UP001141659"/>
    </source>
</evidence>
<keyword evidence="3" id="KW-0732">Signal</keyword>
<reference evidence="6" key="1">
    <citation type="submission" date="2020-07" db="EMBL/GenBank/DDBJ databases">
        <authorList>
            <person name="Pettersson B.M.F."/>
            <person name="Behra P.R.K."/>
            <person name="Ramesh M."/>
            <person name="Das S."/>
            <person name="Dasgupta S."/>
            <person name="Kirsebom L.A."/>
        </authorList>
    </citation>
    <scope>NUCLEOTIDE SEQUENCE</scope>
    <source>
        <strain evidence="6">DSM 44242</strain>
    </source>
</reference>
<accession>A0AAW5TAW5</accession>
<dbReference type="RefSeq" id="WP_051577262.1">
    <property type="nucleotide sequence ID" value="NZ_JACKVC010000021.1"/>
</dbReference>
<reference evidence="6" key="2">
    <citation type="journal article" date="2022" name="BMC Genomics">
        <title>Comparative genome analysis of mycobacteria focusing on tRNA and non-coding RNA.</title>
        <authorList>
            <person name="Behra P.R.K."/>
            <person name="Pettersson B.M.F."/>
            <person name="Ramesh M."/>
            <person name="Das S."/>
            <person name="Dasgupta S."/>
            <person name="Kirsebom L.A."/>
        </authorList>
    </citation>
    <scope>NUCLEOTIDE SEQUENCE</scope>
    <source>
        <strain evidence="6">DSM 44242</strain>
    </source>
</reference>
<proteinExistence type="inferred from homology"/>
<keyword evidence="2" id="KW-0813">Transport</keyword>
<dbReference type="PANTHER" id="PTHR30483">
    <property type="entry name" value="LEUCINE-SPECIFIC-BINDING PROTEIN"/>
    <property type="match status" value="1"/>
</dbReference>
<dbReference type="Pfam" id="PF13458">
    <property type="entry name" value="Peripla_BP_6"/>
    <property type="match status" value="1"/>
</dbReference>
<dbReference type="EMBL" id="JACKVC010000021">
    <property type="protein sequence ID" value="MCV7391713.1"/>
    <property type="molecule type" value="Genomic_DNA"/>
</dbReference>
<protein>
    <submittedName>
        <fullName evidence="6">ABC transporter substrate-binding protein</fullName>
    </submittedName>
</protein>
<keyword evidence="4" id="KW-0029">Amino-acid transport</keyword>
<comment type="similarity">
    <text evidence="1">Belongs to the leucine-binding protein family.</text>
</comment>
<dbReference type="GO" id="GO:0006865">
    <property type="term" value="P:amino acid transport"/>
    <property type="evidence" value="ECO:0007669"/>
    <property type="project" value="UniProtKB-KW"/>
</dbReference>
<evidence type="ECO:0000256" key="1">
    <source>
        <dbReference type="ARBA" id="ARBA00010062"/>
    </source>
</evidence>
<dbReference type="AlphaFoldDB" id="A0AAW5TAW5"/>
<organism evidence="6 7">
    <name type="scientific">Mycolicibacterium porcinum</name>
    <dbReference type="NCBI Taxonomy" id="39693"/>
    <lineage>
        <taxon>Bacteria</taxon>
        <taxon>Bacillati</taxon>
        <taxon>Actinomycetota</taxon>
        <taxon>Actinomycetes</taxon>
        <taxon>Mycobacteriales</taxon>
        <taxon>Mycobacteriaceae</taxon>
        <taxon>Mycolicibacterium</taxon>
    </lineage>
</organism>
<feature type="domain" description="Leucine-binding protein" evidence="5">
    <location>
        <begin position="6"/>
        <end position="348"/>
    </location>
</feature>
<evidence type="ECO:0000313" key="6">
    <source>
        <dbReference type="EMBL" id="MCV7391713.1"/>
    </source>
</evidence>
<dbReference type="Proteomes" id="UP001141659">
    <property type="component" value="Unassembled WGS sequence"/>
</dbReference>
<dbReference type="SUPFAM" id="SSF53822">
    <property type="entry name" value="Periplasmic binding protein-like I"/>
    <property type="match status" value="1"/>
</dbReference>
<evidence type="ECO:0000256" key="4">
    <source>
        <dbReference type="ARBA" id="ARBA00022970"/>
    </source>
</evidence>
<dbReference type="InterPro" id="IPR028082">
    <property type="entry name" value="Peripla_BP_I"/>
</dbReference>
<dbReference type="Gene3D" id="3.40.50.2300">
    <property type="match status" value="2"/>
</dbReference>
<comment type="caution">
    <text evidence="6">The sequence shown here is derived from an EMBL/GenBank/DDBJ whole genome shotgun (WGS) entry which is preliminary data.</text>
</comment>
<gene>
    <name evidence="6" type="ORF">H5P34_27005</name>
</gene>
<evidence type="ECO:0000256" key="3">
    <source>
        <dbReference type="ARBA" id="ARBA00022729"/>
    </source>
</evidence>
<evidence type="ECO:0000256" key="2">
    <source>
        <dbReference type="ARBA" id="ARBA00022448"/>
    </source>
</evidence>
<dbReference type="PRINTS" id="PR00337">
    <property type="entry name" value="LEUILEVALBP"/>
</dbReference>
<evidence type="ECO:0000259" key="5">
    <source>
        <dbReference type="Pfam" id="PF13458"/>
    </source>
</evidence>
<dbReference type="InterPro" id="IPR000709">
    <property type="entry name" value="Leu_Ile_Val-bd"/>
</dbReference>
<sequence>MPPSPPIVIGQVTSLTGSNYMGLENRDGAELAVQQLNDAGGVLGRRVELAVEDDESLPRGAVAAYHRLADRGVAAVVGTSFSNASLAVLPHTDERRVVYVSTGAAHTQVDPVRPYVFMSPPTGHLVAAQLLRYCRDHGLTRIAVTFDSDSVFNREAWATQEAMLGQFGIEAATVVSVKVDTENFGPAVAEVAESGAQALMAWVTGPPATGLALAFRSAGLSIPMVAGLGAASPSFVTGVGPGADGIVVATSLVSVVSDLPPSATRTVIAALTEPFEIRHGAPPSQFAVDGYTAAKLIAAAVEAAGDDAPQAVQQAMDSLTCLTPEGEYHFSPTDHSGLDANDVAIAVIRDGRFRLTPWSRDELLRHLTQRVAPLLLGAVGRE</sequence>
<dbReference type="InterPro" id="IPR028081">
    <property type="entry name" value="Leu-bd"/>
</dbReference>
<dbReference type="InterPro" id="IPR051010">
    <property type="entry name" value="BCAA_transport"/>
</dbReference>